<evidence type="ECO:0000256" key="2">
    <source>
        <dbReference type="SAM" id="Phobius"/>
    </source>
</evidence>
<evidence type="ECO:0000259" key="3">
    <source>
        <dbReference type="Pfam" id="PF01593"/>
    </source>
</evidence>
<dbReference type="Pfam" id="PF13450">
    <property type="entry name" value="NAD_binding_8"/>
    <property type="match status" value="1"/>
</dbReference>
<comment type="caution">
    <text evidence="4">The sequence shown here is derived from an EMBL/GenBank/DDBJ whole genome shotgun (WGS) entry which is preliminary data.</text>
</comment>
<sequence>MSQHSSRVIIIGAGLAGLYAAWLLERRGMRDYLVLEAQSAPGGRIASLQPAGIDTGTSRRLDLGPTWFWPEHQREMGQLIQTLDLECFAQQAAGDSLLERATDKKPLRTAGIRDSLTAMRVVGGMEALIERLRRDIPADKVLTGQVVRHLERLPDGIALSAEDGSGHRMNYEVEQVLLAVPPRQALQHIQFTPALPSALTTQWQQTATWMAPHAKYLAVYDRPFWRETGLSGTARSARGPMVEIHDASPMEGLGALFGFVGIPAGYRRQITPEALRQHCRAQLDRLFGPQAASPQSDVLKDWATSPFIASPADLEDVASHVSVPPPEANDGPWHQHLFGIASEWSPQFPGHLAGAIDAATQGVNRMLTARYFPPRR</sequence>
<dbReference type="InterPro" id="IPR050703">
    <property type="entry name" value="Flavin_MAO"/>
</dbReference>
<dbReference type="SUPFAM" id="SSF54373">
    <property type="entry name" value="FAD-linked reductases, C-terminal domain"/>
    <property type="match status" value="1"/>
</dbReference>
<feature type="domain" description="Amine oxidase" evidence="3">
    <location>
        <begin position="104"/>
        <end position="366"/>
    </location>
</feature>
<accession>A0ABU9GFD5</accession>
<organism evidence="4 5">
    <name type="scientific">Cobetia marina</name>
    <name type="common">Deleya marina</name>
    <dbReference type="NCBI Taxonomy" id="28258"/>
    <lineage>
        <taxon>Bacteria</taxon>
        <taxon>Pseudomonadati</taxon>
        <taxon>Pseudomonadota</taxon>
        <taxon>Gammaproteobacteria</taxon>
        <taxon>Oceanospirillales</taxon>
        <taxon>Halomonadaceae</taxon>
        <taxon>Cobetia</taxon>
    </lineage>
</organism>
<dbReference type="Gene3D" id="3.50.50.60">
    <property type="entry name" value="FAD/NAD(P)-binding domain"/>
    <property type="match status" value="2"/>
</dbReference>
<keyword evidence="5" id="KW-1185">Reference proteome</keyword>
<dbReference type="Pfam" id="PF01593">
    <property type="entry name" value="Amino_oxidase"/>
    <property type="match status" value="1"/>
</dbReference>
<gene>
    <name evidence="4" type="ORF">V6243_06310</name>
</gene>
<comment type="similarity">
    <text evidence="1">Belongs to the flavin monoamine oxidase family.</text>
</comment>
<feature type="transmembrane region" description="Helical" evidence="2">
    <location>
        <begin position="6"/>
        <end position="24"/>
    </location>
</feature>
<dbReference type="Gene3D" id="3.90.660.10">
    <property type="match status" value="1"/>
</dbReference>
<proteinExistence type="inferred from homology"/>
<dbReference type="Proteomes" id="UP001378242">
    <property type="component" value="Unassembled WGS sequence"/>
</dbReference>
<evidence type="ECO:0000256" key="1">
    <source>
        <dbReference type="ARBA" id="ARBA00005995"/>
    </source>
</evidence>
<protein>
    <submittedName>
        <fullName evidence="4">FAD-dependent oxidoreductase</fullName>
    </submittedName>
</protein>
<evidence type="ECO:0000313" key="4">
    <source>
        <dbReference type="EMBL" id="MEL0616440.1"/>
    </source>
</evidence>
<dbReference type="PANTHER" id="PTHR43563">
    <property type="entry name" value="AMINE OXIDASE"/>
    <property type="match status" value="1"/>
</dbReference>
<keyword evidence="2" id="KW-1133">Transmembrane helix</keyword>
<dbReference type="EMBL" id="JBAKAP010000005">
    <property type="protein sequence ID" value="MEL0616440.1"/>
    <property type="molecule type" value="Genomic_DNA"/>
</dbReference>
<dbReference type="InterPro" id="IPR002937">
    <property type="entry name" value="Amino_oxidase"/>
</dbReference>
<name>A0ABU9GFD5_COBMA</name>
<dbReference type="RefSeq" id="WP_341542141.1">
    <property type="nucleotide sequence ID" value="NZ_JBAKAP010000005.1"/>
</dbReference>
<reference evidence="4 5" key="1">
    <citation type="submission" date="2024-02" db="EMBL/GenBank/DDBJ databases">
        <title>Bacteria isolated from the canopy kelp, Nereocystis luetkeana.</title>
        <authorList>
            <person name="Pfister C.A."/>
            <person name="Younker I.T."/>
            <person name="Light S.H."/>
        </authorList>
    </citation>
    <scope>NUCLEOTIDE SEQUENCE [LARGE SCALE GENOMIC DNA]</scope>
    <source>
        <strain evidence="4 5">TI.5.07</strain>
    </source>
</reference>
<keyword evidence="2" id="KW-0472">Membrane</keyword>
<dbReference type="InterPro" id="IPR036188">
    <property type="entry name" value="FAD/NAD-bd_sf"/>
</dbReference>
<dbReference type="PANTHER" id="PTHR43563:SF1">
    <property type="entry name" value="AMINE OXIDASE [FLAVIN-CONTAINING] B"/>
    <property type="match status" value="1"/>
</dbReference>
<dbReference type="SUPFAM" id="SSF51905">
    <property type="entry name" value="FAD/NAD(P)-binding domain"/>
    <property type="match status" value="1"/>
</dbReference>
<keyword evidence="2" id="KW-0812">Transmembrane</keyword>
<evidence type="ECO:0000313" key="5">
    <source>
        <dbReference type="Proteomes" id="UP001378242"/>
    </source>
</evidence>